<dbReference type="Proteomes" id="UP000024635">
    <property type="component" value="Unassembled WGS sequence"/>
</dbReference>
<evidence type="ECO:0000313" key="3">
    <source>
        <dbReference type="Proteomes" id="UP000024635"/>
    </source>
</evidence>
<dbReference type="AlphaFoldDB" id="A0A016VAB2"/>
<organism evidence="2 3">
    <name type="scientific">Ancylostoma ceylanicum</name>
    <dbReference type="NCBI Taxonomy" id="53326"/>
    <lineage>
        <taxon>Eukaryota</taxon>
        <taxon>Metazoa</taxon>
        <taxon>Ecdysozoa</taxon>
        <taxon>Nematoda</taxon>
        <taxon>Chromadorea</taxon>
        <taxon>Rhabditida</taxon>
        <taxon>Rhabditina</taxon>
        <taxon>Rhabditomorpha</taxon>
        <taxon>Strongyloidea</taxon>
        <taxon>Ancylostomatidae</taxon>
        <taxon>Ancylostomatinae</taxon>
        <taxon>Ancylostoma</taxon>
    </lineage>
</organism>
<accession>A0A016VAB2</accession>
<comment type="caution">
    <text evidence="2">The sequence shown here is derived from an EMBL/GenBank/DDBJ whole genome shotgun (WGS) entry which is preliminary data.</text>
</comment>
<dbReference type="EMBL" id="JARK01001350">
    <property type="protein sequence ID" value="EYC24216.1"/>
    <property type="molecule type" value="Genomic_DNA"/>
</dbReference>
<evidence type="ECO:0000256" key="1">
    <source>
        <dbReference type="SAM" id="SignalP"/>
    </source>
</evidence>
<feature type="signal peptide" evidence="1">
    <location>
        <begin position="1"/>
        <end position="21"/>
    </location>
</feature>
<evidence type="ECO:0000313" key="2">
    <source>
        <dbReference type="EMBL" id="EYC24216.1"/>
    </source>
</evidence>
<keyword evidence="3" id="KW-1185">Reference proteome</keyword>
<sequence length="86" mass="9922">MGSFALRILLVVAVFAATVSSRRTRRRGEFILGKNIKPISRRFKRTVDGIHEEFIGIDDDEEELGNGKSDGEPWYMKAWKQWDGEH</sequence>
<keyword evidence="1" id="KW-0732">Signal</keyword>
<protein>
    <submittedName>
        <fullName evidence="2">Uncharacterized protein</fullName>
    </submittedName>
</protein>
<proteinExistence type="predicted"/>
<reference evidence="3" key="1">
    <citation type="journal article" date="2015" name="Nat. Genet.">
        <title>The genome and transcriptome of the zoonotic hookworm Ancylostoma ceylanicum identify infection-specific gene families.</title>
        <authorList>
            <person name="Schwarz E.M."/>
            <person name="Hu Y."/>
            <person name="Antoshechkin I."/>
            <person name="Miller M.M."/>
            <person name="Sternberg P.W."/>
            <person name="Aroian R.V."/>
        </authorList>
    </citation>
    <scope>NUCLEOTIDE SEQUENCE</scope>
    <source>
        <strain evidence="3">HY135</strain>
    </source>
</reference>
<gene>
    <name evidence="2" type="primary">Acey_s0014.g2383</name>
    <name evidence="2" type="ORF">Y032_0014g2383</name>
</gene>
<name>A0A016VAB2_9BILA</name>
<feature type="chain" id="PRO_5001489145" evidence="1">
    <location>
        <begin position="22"/>
        <end position="86"/>
    </location>
</feature>